<keyword evidence="1" id="KW-0547">Nucleotide-binding</keyword>
<comment type="caution">
    <text evidence="3">The sequence shown here is derived from an EMBL/GenBank/DDBJ whole genome shotgun (WGS) entry which is preliminary data.</text>
</comment>
<dbReference type="GO" id="GO:0046872">
    <property type="term" value="F:metal ion binding"/>
    <property type="evidence" value="ECO:0007669"/>
    <property type="project" value="InterPro"/>
</dbReference>
<dbReference type="InterPro" id="IPR011761">
    <property type="entry name" value="ATP-grasp"/>
</dbReference>
<dbReference type="SUPFAM" id="SSF56059">
    <property type="entry name" value="Glutathione synthetase ATP-binding domain-like"/>
    <property type="match status" value="1"/>
</dbReference>
<dbReference type="GO" id="GO:0005737">
    <property type="term" value="C:cytoplasm"/>
    <property type="evidence" value="ECO:0007669"/>
    <property type="project" value="TreeGrafter"/>
</dbReference>
<dbReference type="InterPro" id="IPR026838">
    <property type="entry name" value="YheC/D"/>
</dbReference>
<dbReference type="AlphaFoldDB" id="A0A2V2ZUW8"/>
<evidence type="ECO:0000313" key="3">
    <source>
        <dbReference type="EMBL" id="PWW27842.1"/>
    </source>
</evidence>
<evidence type="ECO:0000256" key="1">
    <source>
        <dbReference type="PROSITE-ProRule" id="PRU00409"/>
    </source>
</evidence>
<dbReference type="Proteomes" id="UP000247150">
    <property type="component" value="Unassembled WGS sequence"/>
</dbReference>
<dbReference type="Pfam" id="PF14398">
    <property type="entry name" value="ATPgrasp_YheCD"/>
    <property type="match status" value="1"/>
</dbReference>
<dbReference type="PANTHER" id="PTHR21621">
    <property type="entry name" value="RIBOSOMAL PROTEIN S6 MODIFICATION PROTEIN"/>
    <property type="match status" value="1"/>
</dbReference>
<evidence type="ECO:0000313" key="4">
    <source>
        <dbReference type="Proteomes" id="UP000247150"/>
    </source>
</evidence>
<name>A0A2V2ZUW8_9BACI</name>
<keyword evidence="1" id="KW-0067">ATP-binding</keyword>
<sequence>MLSFGIMTLNKRNEKSYFLELAKKANEYGIDCFRFVPSDINPNSEKISGDFFNPSLGVWEPKEFSAPDILYDRCFYGEDPHSKQCMSIVNWLKARDDIHFLGYGLPNKLELYELLSHSSISPYLLITDPFTSAEKFIKDLRPDQPLILKPANGSQGQGIYYIEKVGKDILVKTDKKDGQIAHCFEKQEKAIAWLNRLTAKRQYLIQPYVNLSNKEGQPYDIRILLQKDSKGTWKEIGRGIRTGKNGGIISNLSAGGTTISFNDWIAALPSSMQNYICEELNEIINTLPAALENKLPPLFEMGIDIGVGNNGSIWVLDVNSKPGRKTILNIQPEKKEELYTAPLLYAKYLAASRQNERRQDHAKTVSN</sequence>
<reference evidence="3 4" key="1">
    <citation type="submission" date="2018-05" db="EMBL/GenBank/DDBJ databases">
        <title>Freshwater and sediment microbial communities from various areas in North America, analyzing microbe dynamics in response to fracking.</title>
        <authorList>
            <person name="Lamendella R."/>
        </authorList>
    </citation>
    <scope>NUCLEOTIDE SEQUENCE [LARGE SCALE GENOMIC DNA]</scope>
    <source>
        <strain evidence="3 4">15_TX</strain>
    </source>
</reference>
<dbReference type="Gene3D" id="3.30.470.20">
    <property type="entry name" value="ATP-grasp fold, B domain"/>
    <property type="match status" value="1"/>
</dbReference>
<dbReference type="EMBL" id="QGTW01000007">
    <property type="protein sequence ID" value="PWW27842.1"/>
    <property type="molecule type" value="Genomic_DNA"/>
</dbReference>
<feature type="domain" description="ATP-grasp" evidence="2">
    <location>
        <begin position="117"/>
        <end position="349"/>
    </location>
</feature>
<dbReference type="GO" id="GO:0004363">
    <property type="term" value="F:glutathione synthase activity"/>
    <property type="evidence" value="ECO:0007669"/>
    <property type="project" value="TreeGrafter"/>
</dbReference>
<evidence type="ECO:0000259" key="2">
    <source>
        <dbReference type="PROSITE" id="PS50975"/>
    </source>
</evidence>
<proteinExistence type="predicted"/>
<organism evidence="3 4">
    <name type="scientific">Cytobacillus oceanisediminis</name>
    <dbReference type="NCBI Taxonomy" id="665099"/>
    <lineage>
        <taxon>Bacteria</taxon>
        <taxon>Bacillati</taxon>
        <taxon>Bacillota</taxon>
        <taxon>Bacilli</taxon>
        <taxon>Bacillales</taxon>
        <taxon>Bacillaceae</taxon>
        <taxon>Cytobacillus</taxon>
    </lineage>
</organism>
<dbReference type="OrthoDB" id="7869153at2"/>
<dbReference type="RefSeq" id="WP_110065476.1">
    <property type="nucleotide sequence ID" value="NZ_QGTW01000007.1"/>
</dbReference>
<dbReference type="PANTHER" id="PTHR21621:SF4">
    <property type="entry name" value="GLUTATHIONE SYNTHETASE"/>
    <property type="match status" value="1"/>
</dbReference>
<protein>
    <submittedName>
        <fullName evidence="3">YheC/D-like protein</fullName>
    </submittedName>
</protein>
<gene>
    <name evidence="3" type="ORF">DFO73_107153</name>
</gene>
<dbReference type="GO" id="GO:0005524">
    <property type="term" value="F:ATP binding"/>
    <property type="evidence" value="ECO:0007669"/>
    <property type="project" value="UniProtKB-UniRule"/>
</dbReference>
<dbReference type="PROSITE" id="PS50975">
    <property type="entry name" value="ATP_GRASP"/>
    <property type="match status" value="1"/>
</dbReference>
<accession>A0A2V2ZUW8</accession>